<evidence type="ECO:0000256" key="6">
    <source>
        <dbReference type="PIRSR" id="PIRSR003085-1"/>
    </source>
</evidence>
<organism evidence="7 8">
    <name type="scientific">Undibacterium pigrum</name>
    <dbReference type="NCBI Taxonomy" id="401470"/>
    <lineage>
        <taxon>Bacteria</taxon>
        <taxon>Pseudomonadati</taxon>
        <taxon>Pseudomonadota</taxon>
        <taxon>Betaproteobacteria</taxon>
        <taxon>Burkholderiales</taxon>
        <taxon>Oxalobacteraceae</taxon>
        <taxon>Undibacterium</taxon>
    </lineage>
</organism>
<evidence type="ECO:0000256" key="4">
    <source>
        <dbReference type="ARBA" id="ARBA00022691"/>
    </source>
</evidence>
<keyword evidence="5" id="KW-0443">Lipid metabolism</keyword>
<evidence type="ECO:0000256" key="1">
    <source>
        <dbReference type="ARBA" id="ARBA00010815"/>
    </source>
</evidence>
<comment type="caution">
    <text evidence="7">The sequence shown here is derived from an EMBL/GenBank/DDBJ whole genome shotgun (WGS) entry which is preliminary data.</text>
</comment>
<dbReference type="GO" id="GO:0008610">
    <property type="term" value="P:lipid biosynthetic process"/>
    <property type="evidence" value="ECO:0007669"/>
    <property type="project" value="InterPro"/>
</dbReference>
<keyword evidence="8" id="KW-1185">Reference proteome</keyword>
<dbReference type="PANTHER" id="PTHR43667">
    <property type="entry name" value="CYCLOPROPANE-FATTY-ACYL-PHOSPHOLIPID SYNTHASE"/>
    <property type="match status" value="1"/>
</dbReference>
<dbReference type="CDD" id="cd02440">
    <property type="entry name" value="AdoMet_MTases"/>
    <property type="match status" value="1"/>
</dbReference>
<name>A0A318J6J7_9BURK</name>
<dbReference type="PIRSF" id="PIRSF003085">
    <property type="entry name" value="CMAS"/>
    <property type="match status" value="1"/>
</dbReference>
<evidence type="ECO:0000256" key="5">
    <source>
        <dbReference type="ARBA" id="ARBA00023098"/>
    </source>
</evidence>
<dbReference type="Pfam" id="PF02353">
    <property type="entry name" value="CMAS"/>
    <property type="match status" value="1"/>
</dbReference>
<dbReference type="InterPro" id="IPR003333">
    <property type="entry name" value="CMAS"/>
</dbReference>
<dbReference type="RefSeq" id="WP_110256407.1">
    <property type="nucleotide sequence ID" value="NZ_QJKB01000006.1"/>
</dbReference>
<gene>
    <name evidence="7" type="ORF">DFR42_106147</name>
</gene>
<evidence type="ECO:0000313" key="7">
    <source>
        <dbReference type="EMBL" id="PXX41968.1"/>
    </source>
</evidence>
<evidence type="ECO:0000256" key="3">
    <source>
        <dbReference type="ARBA" id="ARBA00022679"/>
    </source>
</evidence>
<proteinExistence type="inferred from homology"/>
<dbReference type="GO" id="GO:0032259">
    <property type="term" value="P:methylation"/>
    <property type="evidence" value="ECO:0007669"/>
    <property type="project" value="UniProtKB-KW"/>
</dbReference>
<evidence type="ECO:0000256" key="2">
    <source>
        <dbReference type="ARBA" id="ARBA00022603"/>
    </source>
</evidence>
<dbReference type="Gene3D" id="3.40.50.150">
    <property type="entry name" value="Vaccinia Virus protein VP39"/>
    <property type="match status" value="1"/>
</dbReference>
<dbReference type="GO" id="GO:0008168">
    <property type="term" value="F:methyltransferase activity"/>
    <property type="evidence" value="ECO:0007669"/>
    <property type="project" value="UniProtKB-KW"/>
</dbReference>
<protein>
    <submittedName>
        <fullName evidence="7">Cyclopropane-fatty-acyl-phospholipid synthase</fullName>
    </submittedName>
</protein>
<dbReference type="OrthoDB" id="9782855at2"/>
<sequence length="425" mass="48221">MSSLHPTFADRTSGTSANADTHVAASTQLNSKHFPAQARLVLSLLKKLEHGCLTIQFPDGQTASFGRALEGWQHVSLHLKNWELYRAILKSGDIGFAESYIAGHWTTSSLTGLIELISHNRQQLESLIYGSWWGNLAYRIKHLLNRNSRTGSKKNIHAHYDIGNEFYKLWLDPSMTYSSAIYSDEQEQSLEEAQQAKYRRILHQLALPENAKVLEIGCGWGGFAEMAIRDAGAHVTGLTLSVEQLQYAHARLQNAGLHAKSDLKIEDYRDAKGNYDAIASIEMFEAVGEAYWPGYFECLQRNLKQGGRACVQSIVIADELFERYRKGTDFIQQYIFPGGMLPSIEKFHAMAASYGMEILDTYNFGLDYARTLLHWRHAFMEKLAQVKTQGFDDEFLRTWEFYLAYCEAGFRAGSINVTQFTLRKK</sequence>
<feature type="active site" evidence="6">
    <location>
        <position position="406"/>
    </location>
</feature>
<dbReference type="PANTHER" id="PTHR43667:SF2">
    <property type="entry name" value="FATTY ACID C-METHYL TRANSFERASE"/>
    <property type="match status" value="1"/>
</dbReference>
<dbReference type="InterPro" id="IPR029063">
    <property type="entry name" value="SAM-dependent_MTases_sf"/>
</dbReference>
<comment type="similarity">
    <text evidence="1">Belongs to the CFA/CMAS family.</text>
</comment>
<dbReference type="SUPFAM" id="SSF53335">
    <property type="entry name" value="S-adenosyl-L-methionine-dependent methyltransferases"/>
    <property type="match status" value="1"/>
</dbReference>
<dbReference type="InterPro" id="IPR050723">
    <property type="entry name" value="CFA/CMAS"/>
</dbReference>
<evidence type="ECO:0000313" key="8">
    <source>
        <dbReference type="Proteomes" id="UP000247792"/>
    </source>
</evidence>
<dbReference type="Proteomes" id="UP000247792">
    <property type="component" value="Unassembled WGS sequence"/>
</dbReference>
<keyword evidence="2" id="KW-0489">Methyltransferase</keyword>
<keyword evidence="3" id="KW-0808">Transferase</keyword>
<dbReference type="AlphaFoldDB" id="A0A318J6J7"/>
<reference evidence="7 8" key="1">
    <citation type="submission" date="2018-05" db="EMBL/GenBank/DDBJ databases">
        <title>Genomic Encyclopedia of Type Strains, Phase IV (KMG-IV): sequencing the most valuable type-strain genomes for metagenomic binning, comparative biology and taxonomic classification.</title>
        <authorList>
            <person name="Goeker M."/>
        </authorList>
    </citation>
    <scope>NUCLEOTIDE SEQUENCE [LARGE SCALE GENOMIC DNA]</scope>
    <source>
        <strain evidence="7 8">DSM 19792</strain>
    </source>
</reference>
<dbReference type="EMBL" id="QJKB01000006">
    <property type="protein sequence ID" value="PXX41968.1"/>
    <property type="molecule type" value="Genomic_DNA"/>
</dbReference>
<keyword evidence="4" id="KW-0949">S-adenosyl-L-methionine</keyword>
<accession>A0A318J6J7</accession>